<reference evidence="2 3" key="1">
    <citation type="journal article" date="2019" name="Sci. Rep.">
        <title>Orb-weaving spider Araneus ventricosus genome elucidates the spidroin gene catalogue.</title>
        <authorList>
            <person name="Kono N."/>
            <person name="Nakamura H."/>
            <person name="Ohtoshi R."/>
            <person name="Moran D.A.P."/>
            <person name="Shinohara A."/>
            <person name="Yoshida Y."/>
            <person name="Fujiwara M."/>
            <person name="Mori M."/>
            <person name="Tomita M."/>
            <person name="Arakawa K."/>
        </authorList>
    </citation>
    <scope>NUCLEOTIDE SEQUENCE [LARGE SCALE GENOMIC DNA]</scope>
</reference>
<gene>
    <name evidence="2" type="ORF">AVEN_237087_1</name>
</gene>
<accession>A0A4Y2V8F8</accession>
<name>A0A4Y2V8F8_ARAVE</name>
<dbReference type="Proteomes" id="UP000499080">
    <property type="component" value="Unassembled WGS sequence"/>
</dbReference>
<evidence type="ECO:0000313" key="3">
    <source>
        <dbReference type="Proteomes" id="UP000499080"/>
    </source>
</evidence>
<feature type="region of interest" description="Disordered" evidence="1">
    <location>
        <begin position="55"/>
        <end position="172"/>
    </location>
</feature>
<feature type="compositionally biased region" description="Basic and acidic residues" evidence="1">
    <location>
        <begin position="55"/>
        <end position="79"/>
    </location>
</feature>
<feature type="region of interest" description="Disordered" evidence="1">
    <location>
        <begin position="190"/>
        <end position="226"/>
    </location>
</feature>
<evidence type="ECO:0000256" key="1">
    <source>
        <dbReference type="SAM" id="MobiDB-lite"/>
    </source>
</evidence>
<feature type="compositionally biased region" description="Low complexity" evidence="1">
    <location>
        <begin position="124"/>
        <end position="133"/>
    </location>
</feature>
<proteinExistence type="predicted"/>
<sequence length="226" mass="25363">MQEEGIGRNSFSLNRLRCTELRWKAGVAEMHRQSIYAVGRRAFIGIFQLLALGRRDDKSETESRARRDDRATGAGRRDASSMTQSAEPADIYWRRARDGAGAGDDGETKLLRRSPPRRDRGETESSPPETTETASGAETPRRQRPMRKAGARRDDSIPSMVPTPRRQRRICAGVAETTRRAFASVAEIYQRRKSGAEPAETTSIDPGFCRARRDDRDQLLSRSPSI</sequence>
<dbReference type="EMBL" id="BGPR01044138">
    <property type="protein sequence ID" value="GBO20848.1"/>
    <property type="molecule type" value="Genomic_DNA"/>
</dbReference>
<feature type="compositionally biased region" description="Basic and acidic residues" evidence="1">
    <location>
        <begin position="106"/>
        <end position="123"/>
    </location>
</feature>
<protein>
    <submittedName>
        <fullName evidence="2">Uncharacterized protein</fullName>
    </submittedName>
</protein>
<keyword evidence="3" id="KW-1185">Reference proteome</keyword>
<comment type="caution">
    <text evidence="2">The sequence shown here is derived from an EMBL/GenBank/DDBJ whole genome shotgun (WGS) entry which is preliminary data.</text>
</comment>
<organism evidence="2 3">
    <name type="scientific">Araneus ventricosus</name>
    <name type="common">Orbweaver spider</name>
    <name type="synonym">Epeira ventricosa</name>
    <dbReference type="NCBI Taxonomy" id="182803"/>
    <lineage>
        <taxon>Eukaryota</taxon>
        <taxon>Metazoa</taxon>
        <taxon>Ecdysozoa</taxon>
        <taxon>Arthropoda</taxon>
        <taxon>Chelicerata</taxon>
        <taxon>Arachnida</taxon>
        <taxon>Araneae</taxon>
        <taxon>Araneomorphae</taxon>
        <taxon>Entelegynae</taxon>
        <taxon>Araneoidea</taxon>
        <taxon>Araneidae</taxon>
        <taxon>Araneus</taxon>
    </lineage>
</organism>
<dbReference type="AlphaFoldDB" id="A0A4Y2V8F8"/>
<evidence type="ECO:0000313" key="2">
    <source>
        <dbReference type="EMBL" id="GBO20848.1"/>
    </source>
</evidence>